<dbReference type="OrthoDB" id="10269721at2759"/>
<evidence type="ECO:0000313" key="1">
    <source>
        <dbReference type="EMBL" id="OII72336.1"/>
    </source>
</evidence>
<sequence>MITNIGSAVWAVYAIIDLPQWSAIMLNNIKNEVKVAYENGKILFEKRCYKNIVKNCYGRDSLYLCDSPWVLI</sequence>
<dbReference type="GeneID" id="92365471"/>
<dbReference type="VEuPathDB" id="CryptoDB:cand_012860"/>
<proteinExistence type="predicted"/>
<dbReference type="EMBL" id="LRBS01000117">
    <property type="protein sequence ID" value="OII72336.1"/>
    <property type="molecule type" value="Genomic_DNA"/>
</dbReference>
<reference evidence="1 2" key="1">
    <citation type="submission" date="2016-10" db="EMBL/GenBank/DDBJ databases">
        <title>Reductive evolution of mitochondrial metabolism and differential evolution of invasion-related proteins in Cryptosporidium.</title>
        <authorList>
            <person name="Liu S."/>
            <person name="Roellig D.M."/>
            <person name="Guo Y."/>
            <person name="Li N."/>
            <person name="Frace M.A."/>
            <person name="Tang K."/>
            <person name="Zhang L."/>
            <person name="Feng Y."/>
            <person name="Xiao L."/>
        </authorList>
    </citation>
    <scope>NUCLEOTIDE SEQUENCE [LARGE SCALE GENOMIC DNA]</scope>
    <source>
        <strain evidence="1">30847</strain>
    </source>
</reference>
<protein>
    <submittedName>
        <fullName evidence="1">Uncharacterized protein</fullName>
    </submittedName>
</protein>
<comment type="caution">
    <text evidence="1">The sequence shown here is derived from an EMBL/GenBank/DDBJ whole genome shotgun (WGS) entry which is preliminary data.</text>
</comment>
<dbReference type="RefSeq" id="XP_067066931.1">
    <property type="nucleotide sequence ID" value="XM_067211523.1"/>
</dbReference>
<organism evidence="1 2">
    <name type="scientific">Cryptosporidium andersoni</name>
    <dbReference type="NCBI Taxonomy" id="117008"/>
    <lineage>
        <taxon>Eukaryota</taxon>
        <taxon>Sar</taxon>
        <taxon>Alveolata</taxon>
        <taxon>Apicomplexa</taxon>
        <taxon>Conoidasida</taxon>
        <taxon>Coccidia</taxon>
        <taxon>Eucoccidiorida</taxon>
        <taxon>Eimeriorina</taxon>
        <taxon>Cryptosporidiidae</taxon>
        <taxon>Cryptosporidium</taxon>
    </lineage>
</organism>
<dbReference type="Proteomes" id="UP000186804">
    <property type="component" value="Unassembled WGS sequence"/>
</dbReference>
<accession>A0A1J4MDN2</accession>
<gene>
    <name evidence="1" type="ORF">cand_012860</name>
</gene>
<keyword evidence="2" id="KW-1185">Reference proteome</keyword>
<evidence type="ECO:0000313" key="2">
    <source>
        <dbReference type="Proteomes" id="UP000186804"/>
    </source>
</evidence>
<name>A0A1J4MDN2_9CRYT</name>
<dbReference type="AlphaFoldDB" id="A0A1J4MDN2"/>